<name>A0ABY3VR10_9MYCO</name>
<dbReference type="Gene3D" id="3.20.80.10">
    <property type="entry name" value="Regulatory factor, effector binding domain"/>
    <property type="match status" value="1"/>
</dbReference>
<dbReference type="InterPro" id="IPR006917">
    <property type="entry name" value="SOUL_heme-bd"/>
</dbReference>
<accession>A0ABY3VR10</accession>
<dbReference type="RefSeq" id="WP_240261679.1">
    <property type="nucleotide sequence ID" value="NZ_CP092488.2"/>
</dbReference>
<keyword evidence="2" id="KW-1185">Reference proteome</keyword>
<dbReference type="PANTHER" id="PTHR11220:SF58">
    <property type="entry name" value="SOUL HEME-BINDING FAMILY PROTEIN"/>
    <property type="match status" value="1"/>
</dbReference>
<dbReference type="Proteomes" id="UP001055336">
    <property type="component" value="Chromosome"/>
</dbReference>
<evidence type="ECO:0000313" key="2">
    <source>
        <dbReference type="Proteomes" id="UP001055336"/>
    </source>
</evidence>
<evidence type="ECO:0000313" key="1">
    <source>
        <dbReference type="EMBL" id="UMB69949.1"/>
    </source>
</evidence>
<protein>
    <submittedName>
        <fullName evidence="1">Heme-binding protein</fullName>
    </submittedName>
</protein>
<reference evidence="1" key="1">
    <citation type="submission" date="2022-08" db="EMBL/GenBank/DDBJ databases">
        <title>Whole genome sequencing of non-tuberculosis mycobacteria type-strains.</title>
        <authorList>
            <person name="Igarashi Y."/>
            <person name="Osugi A."/>
            <person name="Mitarai S."/>
        </authorList>
    </citation>
    <scope>NUCLEOTIDE SEQUENCE</scope>
    <source>
        <strain evidence="1">DSM 45127</strain>
    </source>
</reference>
<dbReference type="InterPro" id="IPR011256">
    <property type="entry name" value="Reg_factor_effector_dom_sf"/>
</dbReference>
<dbReference type="PANTHER" id="PTHR11220">
    <property type="entry name" value="HEME-BINDING PROTEIN-RELATED"/>
    <property type="match status" value="1"/>
</dbReference>
<proteinExistence type="predicted"/>
<dbReference type="EMBL" id="CP092488">
    <property type="protein sequence ID" value="UMB69949.1"/>
    <property type="molecule type" value="Genomic_DNA"/>
</dbReference>
<dbReference type="Pfam" id="PF04832">
    <property type="entry name" value="SOUL"/>
    <property type="match status" value="1"/>
</dbReference>
<gene>
    <name evidence="1" type="ORF">MKK62_00860</name>
</gene>
<sequence length="205" mass="22117">MLKATARIAKSLVEAGGSVVGFRGLTEEPAYSAEPLADGVEVRRYPSRIAAQTAVDADEVTARRIGFQRLAGYIFGKNHTVVEQSRRGSGEKIAMTAPVAQQADADGQWLIRFFMPADKTRESLPDPDDPAVSLVTVPPETVAVKRFSGSTDPKAVAAKATDLLRTLDGQGMKAVGTPAAWFYDPPWTVPPLRRNEVWVAVEPRG</sequence>
<organism evidence="1 2">
    <name type="scientific">Mycobacterium paraterrae</name>
    <dbReference type="NCBI Taxonomy" id="577492"/>
    <lineage>
        <taxon>Bacteria</taxon>
        <taxon>Bacillati</taxon>
        <taxon>Actinomycetota</taxon>
        <taxon>Actinomycetes</taxon>
        <taxon>Mycobacteriales</taxon>
        <taxon>Mycobacteriaceae</taxon>
        <taxon>Mycobacterium</taxon>
    </lineage>
</organism>
<dbReference type="SUPFAM" id="SSF55136">
    <property type="entry name" value="Probable bacterial effector-binding domain"/>
    <property type="match status" value="1"/>
</dbReference>